<accession>A0A6A5XW94</accession>
<evidence type="ECO:0000313" key="2">
    <source>
        <dbReference type="EMBL" id="KAF2016981.1"/>
    </source>
</evidence>
<feature type="compositionally biased region" description="Low complexity" evidence="1">
    <location>
        <begin position="39"/>
        <end position="71"/>
    </location>
</feature>
<evidence type="ECO:0000256" key="1">
    <source>
        <dbReference type="SAM" id="MobiDB-lite"/>
    </source>
</evidence>
<dbReference type="AlphaFoldDB" id="A0A6A5XW94"/>
<dbReference type="Proteomes" id="UP000799778">
    <property type="component" value="Unassembled WGS sequence"/>
</dbReference>
<proteinExistence type="predicted"/>
<keyword evidence="3" id="KW-1185">Reference proteome</keyword>
<feature type="compositionally biased region" description="Polar residues" evidence="1">
    <location>
        <begin position="73"/>
        <end position="82"/>
    </location>
</feature>
<dbReference type="RefSeq" id="XP_033385320.1">
    <property type="nucleotide sequence ID" value="XM_033527370.1"/>
</dbReference>
<gene>
    <name evidence="2" type="ORF">BU24DRAFT_420025</name>
</gene>
<dbReference type="EMBL" id="ML978068">
    <property type="protein sequence ID" value="KAF2016981.1"/>
    <property type="molecule type" value="Genomic_DNA"/>
</dbReference>
<organism evidence="2 3">
    <name type="scientific">Aaosphaeria arxii CBS 175.79</name>
    <dbReference type="NCBI Taxonomy" id="1450172"/>
    <lineage>
        <taxon>Eukaryota</taxon>
        <taxon>Fungi</taxon>
        <taxon>Dikarya</taxon>
        <taxon>Ascomycota</taxon>
        <taxon>Pezizomycotina</taxon>
        <taxon>Dothideomycetes</taxon>
        <taxon>Pleosporomycetidae</taxon>
        <taxon>Pleosporales</taxon>
        <taxon>Pleosporales incertae sedis</taxon>
        <taxon>Aaosphaeria</taxon>
    </lineage>
</organism>
<evidence type="ECO:0000313" key="3">
    <source>
        <dbReference type="Proteomes" id="UP000799778"/>
    </source>
</evidence>
<name>A0A6A5XW94_9PLEO</name>
<dbReference type="GeneID" id="54284767"/>
<protein>
    <submittedName>
        <fullName evidence="2">Uncharacterized protein</fullName>
    </submittedName>
</protein>
<feature type="region of interest" description="Disordered" evidence="1">
    <location>
        <begin position="23"/>
        <end position="82"/>
    </location>
</feature>
<sequence length="82" mass="9052">MTFPFIPWHQLGSINPVTIIQTFNPLSPKTSSSQEKHSTNSNSRTSRTPNPTSSKPTSSQPHSPPSHQRNPTYPRTSTNPSP</sequence>
<reference evidence="2" key="1">
    <citation type="journal article" date="2020" name="Stud. Mycol.">
        <title>101 Dothideomycetes genomes: a test case for predicting lifestyles and emergence of pathogens.</title>
        <authorList>
            <person name="Haridas S."/>
            <person name="Albert R."/>
            <person name="Binder M."/>
            <person name="Bloem J."/>
            <person name="Labutti K."/>
            <person name="Salamov A."/>
            <person name="Andreopoulos B."/>
            <person name="Baker S."/>
            <person name="Barry K."/>
            <person name="Bills G."/>
            <person name="Bluhm B."/>
            <person name="Cannon C."/>
            <person name="Castanera R."/>
            <person name="Culley D."/>
            <person name="Daum C."/>
            <person name="Ezra D."/>
            <person name="Gonzalez J."/>
            <person name="Henrissat B."/>
            <person name="Kuo A."/>
            <person name="Liang C."/>
            <person name="Lipzen A."/>
            <person name="Lutzoni F."/>
            <person name="Magnuson J."/>
            <person name="Mondo S."/>
            <person name="Nolan M."/>
            <person name="Ohm R."/>
            <person name="Pangilinan J."/>
            <person name="Park H.-J."/>
            <person name="Ramirez L."/>
            <person name="Alfaro M."/>
            <person name="Sun H."/>
            <person name="Tritt A."/>
            <person name="Yoshinaga Y."/>
            <person name="Zwiers L.-H."/>
            <person name="Turgeon B."/>
            <person name="Goodwin S."/>
            <person name="Spatafora J."/>
            <person name="Crous P."/>
            <person name="Grigoriev I."/>
        </authorList>
    </citation>
    <scope>NUCLEOTIDE SEQUENCE</scope>
    <source>
        <strain evidence="2">CBS 175.79</strain>
    </source>
</reference>
<feature type="compositionally biased region" description="Polar residues" evidence="1">
    <location>
        <begin position="23"/>
        <end position="33"/>
    </location>
</feature>